<dbReference type="InterPro" id="IPR050135">
    <property type="entry name" value="dGTPase-like"/>
</dbReference>
<dbReference type="InterPro" id="IPR026875">
    <property type="entry name" value="PHydrolase_assoc_dom"/>
</dbReference>
<dbReference type="Gene3D" id="1.10.3550.10">
    <property type="entry name" value="eoxyguanosinetriphosphate triphosphohydrolase domain-like"/>
    <property type="match status" value="1"/>
</dbReference>
<comment type="caution">
    <text evidence="4">The sequence shown here is derived from an EMBL/GenBank/DDBJ whole genome shotgun (WGS) entry which is preliminary data.</text>
</comment>
<dbReference type="SMART" id="SM00471">
    <property type="entry name" value="HDc"/>
    <property type="match status" value="1"/>
</dbReference>
<dbReference type="PANTHER" id="PTHR11373:SF32">
    <property type="entry name" value="DEOXYGUANOSINETRIPHOSPHATE TRIPHOSPHOHYDROLASE"/>
    <property type="match status" value="1"/>
</dbReference>
<name>A0A848LKL3_9BACT</name>
<dbReference type="AlphaFoldDB" id="A0A848LKL3"/>
<dbReference type="PANTHER" id="PTHR11373">
    <property type="entry name" value="DEOXYNUCLEOSIDE TRIPHOSPHATE TRIPHOSPHOHYDROLASE"/>
    <property type="match status" value="1"/>
</dbReference>
<dbReference type="GO" id="GO:0006203">
    <property type="term" value="P:dGTP catabolic process"/>
    <property type="evidence" value="ECO:0007669"/>
    <property type="project" value="TreeGrafter"/>
</dbReference>
<feature type="domain" description="HD/PDEase" evidence="3">
    <location>
        <begin position="90"/>
        <end position="297"/>
    </location>
</feature>
<dbReference type="Proteomes" id="UP000518300">
    <property type="component" value="Unassembled WGS sequence"/>
</dbReference>
<dbReference type="InterPro" id="IPR003607">
    <property type="entry name" value="HD/PDEase_dom"/>
</dbReference>
<evidence type="ECO:0000313" key="4">
    <source>
        <dbReference type="EMBL" id="NMO18240.1"/>
    </source>
</evidence>
<dbReference type="EMBL" id="JABBJJ010000129">
    <property type="protein sequence ID" value="NMO18240.1"/>
    <property type="molecule type" value="Genomic_DNA"/>
</dbReference>
<feature type="region of interest" description="Disordered" evidence="2">
    <location>
        <begin position="1"/>
        <end position="57"/>
    </location>
</feature>
<feature type="compositionally biased region" description="Basic and acidic residues" evidence="2">
    <location>
        <begin position="48"/>
        <end position="57"/>
    </location>
</feature>
<dbReference type="Pfam" id="PF13286">
    <property type="entry name" value="HD_assoc"/>
    <property type="match status" value="1"/>
</dbReference>
<evidence type="ECO:0000256" key="1">
    <source>
        <dbReference type="ARBA" id="ARBA00022801"/>
    </source>
</evidence>
<dbReference type="NCBIfam" id="TIGR01353">
    <property type="entry name" value="dGTP_triPase"/>
    <property type="match status" value="1"/>
</dbReference>
<dbReference type="InterPro" id="IPR027432">
    <property type="entry name" value="dGTP_triphosphohydrolase_C"/>
</dbReference>
<reference evidence="4 5" key="1">
    <citation type="submission" date="2020-04" db="EMBL/GenBank/DDBJ databases">
        <title>Draft genome of Pyxidicoccus fallax type strain.</title>
        <authorList>
            <person name="Whitworth D.E."/>
        </authorList>
    </citation>
    <scope>NUCLEOTIDE SEQUENCE [LARGE SCALE GENOMIC DNA]</scope>
    <source>
        <strain evidence="4 5">DSM 14698</strain>
    </source>
</reference>
<dbReference type="Gene3D" id="1.10.3410.10">
    <property type="entry name" value="putative deoxyguanosinetriphosphate triphosphohydrolase like domain"/>
    <property type="match status" value="1"/>
</dbReference>
<gene>
    <name evidence="4" type="primary">dgt</name>
    <name evidence="4" type="ORF">HG543_25775</name>
</gene>
<dbReference type="InterPro" id="IPR006261">
    <property type="entry name" value="dGTPase"/>
</dbReference>
<evidence type="ECO:0000313" key="5">
    <source>
        <dbReference type="Proteomes" id="UP000518300"/>
    </source>
</evidence>
<proteinExistence type="predicted"/>
<protein>
    <submittedName>
        <fullName evidence="4">DNTP triphosphohydrolase</fullName>
    </submittedName>
</protein>
<keyword evidence="5" id="KW-1185">Reference proteome</keyword>
<dbReference type="GO" id="GO:0008832">
    <property type="term" value="F:dGTPase activity"/>
    <property type="evidence" value="ECO:0007669"/>
    <property type="project" value="TreeGrafter"/>
</dbReference>
<evidence type="ECO:0000256" key="2">
    <source>
        <dbReference type="SAM" id="MobiDB-lite"/>
    </source>
</evidence>
<evidence type="ECO:0000259" key="3">
    <source>
        <dbReference type="SMART" id="SM00471"/>
    </source>
</evidence>
<dbReference type="SUPFAM" id="SSF109604">
    <property type="entry name" value="HD-domain/PDEase-like"/>
    <property type="match status" value="1"/>
</dbReference>
<keyword evidence="1 4" id="KW-0378">Hydrolase</keyword>
<organism evidence="4 5">
    <name type="scientific">Pyxidicoccus fallax</name>
    <dbReference type="NCBI Taxonomy" id="394095"/>
    <lineage>
        <taxon>Bacteria</taxon>
        <taxon>Pseudomonadati</taxon>
        <taxon>Myxococcota</taxon>
        <taxon>Myxococcia</taxon>
        <taxon>Myxococcales</taxon>
        <taxon>Cystobacterineae</taxon>
        <taxon>Myxococcaceae</taxon>
        <taxon>Pyxidicoccus</taxon>
    </lineage>
</organism>
<accession>A0A848LKL3</accession>
<dbReference type="InterPro" id="IPR023293">
    <property type="entry name" value="dGTP_triP_hydro_central_sf"/>
</dbReference>
<dbReference type="Gene3D" id="1.10.3210.10">
    <property type="entry name" value="Hypothetical protein af1432"/>
    <property type="match status" value="1"/>
</dbReference>
<sequence>MGGRVPSDSEAGVGSNSRTERWRQLLSPHRVGSPAPKEGAGEKAVPPPDERILPDERTDYDRDYDRIVFSSEFRCLHDKTQVFPLSTSDYTRTRLTHSIEASCVGRSLGQLAGRHLVRDQGVEVEPSHLGTIVAAACLAHDIGNPPFGHSGEAAIQHWVEQRWRSSDSEPESPFRNASEWKDLQSFEGNAQGLRILTRLQSRERWGGLRYTAATLGAMSKYPRPSVLPDGRTPVKGRVSEKKFGYFQDDAKLAVEAFRALGLKEREPGVFSRHPLAFLVEAADDICYAVIDLEDSAKLGLIPMEEACKLLEGVLPPQPTPGKEPRPPPAHLETRMAQARARAIGMLIPACVKVFLEHAEEMEQGAWETPLVSAHPDVREQLERIKSITRRKGYESERVLQIESAGFKTLGGLLDMFALAVVTDRPNREERKLRQLLPMESFQRPEFAELDQKKPPERDAAIERLSKYQRLLCVTDYISGMTDGFAVELFQRLSGIKLPT</sequence>